<organism evidence="1 2">
    <name type="scientific">Paracoccus solventivorans</name>
    <dbReference type="NCBI Taxonomy" id="53463"/>
    <lineage>
        <taxon>Bacteria</taxon>
        <taxon>Pseudomonadati</taxon>
        <taxon>Pseudomonadota</taxon>
        <taxon>Alphaproteobacteria</taxon>
        <taxon>Rhodobacterales</taxon>
        <taxon>Paracoccaceae</taxon>
        <taxon>Paracoccus</taxon>
    </lineage>
</organism>
<evidence type="ECO:0000313" key="2">
    <source>
        <dbReference type="Proteomes" id="UP000580830"/>
    </source>
</evidence>
<comment type="caution">
    <text evidence="1">The sequence shown here is derived from an EMBL/GenBank/DDBJ whole genome shotgun (WGS) entry which is preliminary data.</text>
</comment>
<dbReference type="Proteomes" id="UP000580830">
    <property type="component" value="Unassembled WGS sequence"/>
</dbReference>
<protein>
    <submittedName>
        <fullName evidence="1">Phage gp6-like head-tail connector protein</fullName>
    </submittedName>
</protein>
<dbReference type="InterPro" id="IPR006450">
    <property type="entry name" value="Phage_HK97_gp6-like"/>
</dbReference>
<dbReference type="Gene3D" id="1.10.3230.30">
    <property type="entry name" value="Phage gp6-like head-tail connector protein"/>
    <property type="match status" value="1"/>
</dbReference>
<evidence type="ECO:0000313" key="1">
    <source>
        <dbReference type="EMBL" id="HHW34338.1"/>
    </source>
</evidence>
<accession>A0A832QYI0</accession>
<dbReference type="Pfam" id="PF05135">
    <property type="entry name" value="Phage_connect_1"/>
    <property type="match status" value="1"/>
</dbReference>
<proteinExistence type="predicted"/>
<name>A0A832QYI0_9RHOB</name>
<dbReference type="EMBL" id="DULP01000142">
    <property type="protein sequence ID" value="HHW34338.1"/>
    <property type="molecule type" value="Genomic_DNA"/>
</dbReference>
<dbReference type="RefSeq" id="WP_303730382.1">
    <property type="nucleotide sequence ID" value="NZ_DULP01000142.1"/>
</dbReference>
<dbReference type="CDD" id="cd08054">
    <property type="entry name" value="gp6"/>
    <property type="match status" value="1"/>
</dbReference>
<sequence length="104" mass="11470">MSETPLALIRAHLNLDHEADDELLGHYAGAAESWIASYIGTRFDPAEPRMIQAVLLLVGHSYIMREAASFARPFSIPYGIEDQLSGLKTRITGHTPEPEPEVTP</sequence>
<dbReference type="NCBIfam" id="TIGR01560">
    <property type="entry name" value="put_DNA_pack"/>
    <property type="match status" value="1"/>
</dbReference>
<reference evidence="1 2" key="1">
    <citation type="journal article" date="2020" name="Biotechnol. Biofuels">
        <title>New insights from the biogas microbiome by comprehensive genome-resolved metagenomics of nearly 1600 species originating from multiple anaerobic digesters.</title>
        <authorList>
            <person name="Campanaro S."/>
            <person name="Treu L."/>
            <person name="Rodriguez-R L.M."/>
            <person name="Kovalovszki A."/>
            <person name="Ziels R.M."/>
            <person name="Maus I."/>
            <person name="Zhu X."/>
            <person name="Kougias P.G."/>
            <person name="Basile A."/>
            <person name="Luo G."/>
            <person name="Schluter A."/>
            <person name="Konstantinidis K.T."/>
            <person name="Angelidaki I."/>
        </authorList>
    </citation>
    <scope>NUCLEOTIDE SEQUENCE [LARGE SCALE GENOMIC DNA]</scope>
    <source>
        <strain evidence="1">AS04akNAM_125</strain>
    </source>
</reference>
<dbReference type="AlphaFoldDB" id="A0A832QYI0"/>
<dbReference type="InterPro" id="IPR021146">
    <property type="entry name" value="Phage_gp6-like_head-tail"/>
</dbReference>
<gene>
    <name evidence="1" type="ORF">GXX24_09410</name>
</gene>